<dbReference type="GO" id="GO:0034628">
    <property type="term" value="P:'de novo' NAD+ biosynthetic process from L-aspartate"/>
    <property type="evidence" value="ECO:0007669"/>
    <property type="project" value="TreeGrafter"/>
</dbReference>
<evidence type="ECO:0000256" key="7">
    <source>
        <dbReference type="ARBA" id="ARBA00022827"/>
    </source>
</evidence>
<dbReference type="Gene3D" id="1.20.58.100">
    <property type="entry name" value="Fumarate reductase/succinate dehydrogenase flavoprotein-like, C-terminal domain"/>
    <property type="match status" value="1"/>
</dbReference>
<evidence type="ECO:0000256" key="12">
    <source>
        <dbReference type="RuleBase" id="RU362049"/>
    </source>
</evidence>
<dbReference type="Proteomes" id="UP000515317">
    <property type="component" value="Chromosome"/>
</dbReference>
<comment type="similarity">
    <text evidence="3 12">Belongs to the FAD-dependent oxidoreductase 2 family. NadB subfamily.</text>
</comment>
<evidence type="ECO:0000256" key="11">
    <source>
        <dbReference type="PIRSR" id="PIRSR000171-1"/>
    </source>
</evidence>
<dbReference type="InterPro" id="IPR027477">
    <property type="entry name" value="Succ_DH/fumarate_Rdtase_cat_sf"/>
</dbReference>
<gene>
    <name evidence="15" type="primary">nadB</name>
    <name evidence="15" type="ORF">IZ6_16250</name>
</gene>
<dbReference type="InterPro" id="IPR003953">
    <property type="entry name" value="FAD-dep_OxRdtase_2_FAD-bd"/>
</dbReference>
<keyword evidence="7 12" id="KW-0274">FAD</keyword>
<keyword evidence="16" id="KW-1185">Reference proteome</keyword>
<dbReference type="PANTHER" id="PTHR42716">
    <property type="entry name" value="L-ASPARTATE OXIDASE"/>
    <property type="match status" value="1"/>
</dbReference>
<dbReference type="KEGG" id="tso:IZ6_16250"/>
<dbReference type="Gene3D" id="3.50.50.60">
    <property type="entry name" value="FAD/NAD(P)-binding domain"/>
    <property type="match status" value="1"/>
</dbReference>
<evidence type="ECO:0000313" key="15">
    <source>
        <dbReference type="EMBL" id="BCJ90890.1"/>
    </source>
</evidence>
<dbReference type="AlphaFoldDB" id="A0A6S6QV79"/>
<dbReference type="EMBL" id="AP023361">
    <property type="protein sequence ID" value="BCJ90890.1"/>
    <property type="molecule type" value="Genomic_DNA"/>
</dbReference>
<evidence type="ECO:0000256" key="5">
    <source>
        <dbReference type="ARBA" id="ARBA00022630"/>
    </source>
</evidence>
<dbReference type="Pfam" id="PF02910">
    <property type="entry name" value="Succ_DH_flav_C"/>
    <property type="match status" value="1"/>
</dbReference>
<dbReference type="RefSeq" id="WP_225873869.1">
    <property type="nucleotide sequence ID" value="NZ_AP023361.1"/>
</dbReference>
<dbReference type="FunFam" id="3.90.700.10:FF:000002">
    <property type="entry name" value="L-aspartate oxidase"/>
    <property type="match status" value="1"/>
</dbReference>
<evidence type="ECO:0000256" key="10">
    <source>
        <dbReference type="NCBIfam" id="TIGR00551"/>
    </source>
</evidence>
<feature type="domain" description="Fumarate reductase/succinate dehydrogenase flavoprotein-like C-terminal" evidence="14">
    <location>
        <begin position="414"/>
        <end position="499"/>
    </location>
</feature>
<dbReference type="InterPro" id="IPR037099">
    <property type="entry name" value="Fum_R/Succ_DH_flav-like_C_sf"/>
</dbReference>
<comment type="cofactor">
    <cofactor evidence="1 12">
        <name>FAD</name>
        <dbReference type="ChEBI" id="CHEBI:57692"/>
    </cofactor>
</comment>
<dbReference type="InterPro" id="IPR005288">
    <property type="entry name" value="NadB"/>
</dbReference>
<dbReference type="SUPFAM" id="SSF56425">
    <property type="entry name" value="Succinate dehydrogenase/fumarate reductase flavoprotein, catalytic domain"/>
    <property type="match status" value="1"/>
</dbReference>
<evidence type="ECO:0000256" key="1">
    <source>
        <dbReference type="ARBA" id="ARBA00001974"/>
    </source>
</evidence>
<comment type="pathway">
    <text evidence="2 12">Cofactor biosynthesis; NAD(+) biosynthesis; iminoaspartate from L-aspartate (oxidase route): step 1/1.</text>
</comment>
<organism evidence="15 16">
    <name type="scientific">Terrihabitans soli</name>
    <dbReference type="NCBI Taxonomy" id="708113"/>
    <lineage>
        <taxon>Bacteria</taxon>
        <taxon>Pseudomonadati</taxon>
        <taxon>Pseudomonadota</taxon>
        <taxon>Alphaproteobacteria</taxon>
        <taxon>Hyphomicrobiales</taxon>
        <taxon>Terrihabitans</taxon>
    </lineage>
</organism>
<dbReference type="PRINTS" id="PR00368">
    <property type="entry name" value="FADPNR"/>
</dbReference>
<protein>
    <recommendedName>
        <fullName evidence="4 10">L-aspartate oxidase</fullName>
        <ecNumber evidence="4 10">1.4.3.16</ecNumber>
    </recommendedName>
</protein>
<dbReference type="Pfam" id="PF00890">
    <property type="entry name" value="FAD_binding_2"/>
    <property type="match status" value="1"/>
</dbReference>
<proteinExistence type="inferred from homology"/>
<evidence type="ECO:0000256" key="2">
    <source>
        <dbReference type="ARBA" id="ARBA00004950"/>
    </source>
</evidence>
<evidence type="ECO:0000313" key="16">
    <source>
        <dbReference type="Proteomes" id="UP000515317"/>
    </source>
</evidence>
<evidence type="ECO:0000256" key="8">
    <source>
        <dbReference type="ARBA" id="ARBA00023002"/>
    </source>
</evidence>
<accession>A0A6S6QV79</accession>
<keyword evidence="8 12" id="KW-0560">Oxidoreductase</keyword>
<comment type="subcellular location">
    <subcellularLocation>
        <location evidence="12">Cytoplasm</location>
    </subcellularLocation>
</comment>
<feature type="active site" description="Proton acceptor" evidence="11">
    <location>
        <position position="274"/>
    </location>
</feature>
<dbReference type="UniPathway" id="UPA00253">
    <property type="reaction ID" value="UER00326"/>
</dbReference>
<comment type="catalytic activity">
    <reaction evidence="9">
        <text>L-aspartate + O2 = iminosuccinate + H2O2</text>
        <dbReference type="Rhea" id="RHEA:25876"/>
        <dbReference type="ChEBI" id="CHEBI:15379"/>
        <dbReference type="ChEBI" id="CHEBI:16240"/>
        <dbReference type="ChEBI" id="CHEBI:29991"/>
        <dbReference type="ChEBI" id="CHEBI:77875"/>
        <dbReference type="EC" id="1.4.3.16"/>
    </reaction>
    <physiologicalReaction direction="left-to-right" evidence="9">
        <dbReference type="Rhea" id="RHEA:25877"/>
    </physiologicalReaction>
</comment>
<dbReference type="SUPFAM" id="SSF51905">
    <property type="entry name" value="FAD/NAD(P)-binding domain"/>
    <property type="match status" value="1"/>
</dbReference>
<dbReference type="GO" id="GO:0005737">
    <property type="term" value="C:cytoplasm"/>
    <property type="evidence" value="ECO:0007669"/>
    <property type="project" value="UniProtKB-SubCell"/>
</dbReference>
<evidence type="ECO:0000256" key="9">
    <source>
        <dbReference type="ARBA" id="ARBA00048305"/>
    </source>
</evidence>
<evidence type="ECO:0000259" key="13">
    <source>
        <dbReference type="Pfam" id="PF00890"/>
    </source>
</evidence>
<dbReference type="EC" id="1.4.3.16" evidence="4 10"/>
<dbReference type="InterPro" id="IPR036188">
    <property type="entry name" value="FAD/NAD-bd_sf"/>
</dbReference>
<evidence type="ECO:0000259" key="14">
    <source>
        <dbReference type="Pfam" id="PF02910"/>
    </source>
</evidence>
<keyword evidence="5 12" id="KW-0285">Flavoprotein</keyword>
<dbReference type="NCBIfam" id="NF005701">
    <property type="entry name" value="PRK07512.1"/>
    <property type="match status" value="1"/>
</dbReference>
<dbReference type="SUPFAM" id="SSF46977">
    <property type="entry name" value="Succinate dehydrogenase/fumarate reductase flavoprotein C-terminal domain"/>
    <property type="match status" value="1"/>
</dbReference>
<name>A0A6S6QV79_9HYPH</name>
<evidence type="ECO:0000256" key="6">
    <source>
        <dbReference type="ARBA" id="ARBA00022642"/>
    </source>
</evidence>
<keyword evidence="6 12" id="KW-0662">Pyridine nucleotide biosynthesis</keyword>
<evidence type="ECO:0000256" key="3">
    <source>
        <dbReference type="ARBA" id="ARBA00008562"/>
    </source>
</evidence>
<comment type="function">
    <text evidence="12">Catalyzes the oxidation of L-aspartate to iminoaspartate.</text>
</comment>
<dbReference type="Gene3D" id="3.90.700.10">
    <property type="entry name" value="Succinate dehydrogenase/fumarate reductase flavoprotein, catalytic domain"/>
    <property type="match status" value="1"/>
</dbReference>
<sequence>MANTNSIIIVGGGLAGLFCALKLAPQPVTVLTATPLGEGASAWAQGGIAAAIGEGDTADDHAADTIACGAGIVDEKIAHLLASEASDRIHDLLEYGVPFDRDLEGKLKLSREAAHRARRIVRVGGDLAGKAIMEALAATVRTSRHIRVVTGWSLTGLEAKNGRVTGVTGRDASGRTVTLPAAAVVLATGGTGHLYSVTTNPIGARGDGLAAAARAGAVIADPEFVQFHPTGIAIGKDPAPLASEAIRGDGALLINGRGERFMPALHPDAELGPRDVVARGVFAEIAAGRGAFLDVRPLGAKLPDLFPTLYANCIAAGIDPVKEPVPVAPAAHYHMGGVLTDKNGRTSIEGLWACGEVASTGAHGANRLASNSLLEAVVFAARIAEDLKGREAAPLKAELMEGSVEPKPDTPAMRQLREMMSRHVGVLRDGDGLKRALSYLRDIDRDATAPIKLRNMAQTGLLIAAAAYQRHESRGAQARLDYPDTDPKLAKRTFITLEDARRIAAEATERTVEAAL</sequence>
<dbReference type="NCBIfam" id="TIGR00551">
    <property type="entry name" value="nadB"/>
    <property type="match status" value="1"/>
</dbReference>
<dbReference type="PIRSF" id="PIRSF000171">
    <property type="entry name" value="SDHA_APRA_LASPO"/>
    <property type="match status" value="1"/>
</dbReference>
<dbReference type="InterPro" id="IPR015939">
    <property type="entry name" value="Fum_Rdtase/Succ_DH_flav-like_C"/>
</dbReference>
<reference evidence="15 16" key="1">
    <citation type="submission" date="2020-08" db="EMBL/GenBank/DDBJ databases">
        <title>Genome sequence of Rhizobiales bacterium strain IZ6.</title>
        <authorList>
            <person name="Nakai R."/>
            <person name="Naganuma T."/>
        </authorList>
    </citation>
    <scope>NUCLEOTIDE SEQUENCE [LARGE SCALE GENOMIC DNA]</scope>
    <source>
        <strain evidence="15 16">IZ6</strain>
    </source>
</reference>
<dbReference type="GO" id="GO:0008734">
    <property type="term" value="F:L-aspartate oxidase activity"/>
    <property type="evidence" value="ECO:0007669"/>
    <property type="project" value="UniProtKB-UniRule"/>
</dbReference>
<evidence type="ECO:0000256" key="4">
    <source>
        <dbReference type="ARBA" id="ARBA00012173"/>
    </source>
</evidence>
<feature type="domain" description="FAD-dependent oxidoreductase 2 FAD-binding" evidence="13">
    <location>
        <begin position="7"/>
        <end position="373"/>
    </location>
</feature>
<dbReference type="PANTHER" id="PTHR42716:SF2">
    <property type="entry name" value="L-ASPARTATE OXIDASE, CHLOROPLASTIC"/>
    <property type="match status" value="1"/>
</dbReference>